<evidence type="ECO:0000256" key="2">
    <source>
        <dbReference type="ARBA" id="ARBA00022747"/>
    </source>
</evidence>
<evidence type="ECO:0000313" key="7">
    <source>
        <dbReference type="Proteomes" id="UP000326903"/>
    </source>
</evidence>
<dbReference type="PANTHER" id="PTHR43140">
    <property type="entry name" value="TYPE-1 RESTRICTION ENZYME ECOKI SPECIFICITY PROTEIN"/>
    <property type="match status" value="1"/>
</dbReference>
<evidence type="ECO:0000256" key="4">
    <source>
        <dbReference type="SAM" id="Coils"/>
    </source>
</evidence>
<dbReference type="Pfam" id="PF01420">
    <property type="entry name" value="Methylase_S"/>
    <property type="match status" value="2"/>
</dbReference>
<keyword evidence="2" id="KW-0680">Restriction system</keyword>
<dbReference type="Proteomes" id="UP000326903">
    <property type="component" value="Unassembled WGS sequence"/>
</dbReference>
<feature type="coiled-coil region" evidence="4">
    <location>
        <begin position="376"/>
        <end position="413"/>
    </location>
</feature>
<feature type="coiled-coil region" evidence="4">
    <location>
        <begin position="172"/>
        <end position="199"/>
    </location>
</feature>
<dbReference type="GO" id="GO:0003677">
    <property type="term" value="F:DNA binding"/>
    <property type="evidence" value="ECO:0007669"/>
    <property type="project" value="UniProtKB-KW"/>
</dbReference>
<sequence length="427" mass="48264">MSKELPKDWKCVKLREVCKELESGKRPKGGVQGIISGIPSIGAEHLDFNGGFKFSKIKFVPKDFAEQMKKGVIQKDDIIVVKDGATTGKASFVNNNFPFDFAVINEHVFIVRVSDDVLPRFAFYKIWSSKGNKEILEDFRGAAQGGISSGFIDKVTIPLPPKPTQQAIVSKIEELFSELDKGIEQLKAVQQQLKSYRQSVLKWAFEGKLTNENVKEGELPKGWKLIRLGELADKVFDGPFGSNLKSVDYVEDGIRIIRLENIGVLTFKDEYKTFVSDEKYLSIQKHTVSSGDIIFSSFIIGEIRVTILPKFIIKAINKADCFCIRVSPKTIDNRYLAYFLSTKNVYNQLVEEVHGATRPRINTTQLKSCLIPYCSIEEQNKIVQEIENRLSVADKMEESITQSLQQAETLRQSILKKAFTGDRFKII</sequence>
<feature type="domain" description="Type I restriction modification DNA specificity" evidence="5">
    <location>
        <begin position="220"/>
        <end position="404"/>
    </location>
</feature>
<dbReference type="GO" id="GO:0009307">
    <property type="term" value="P:DNA restriction-modification system"/>
    <property type="evidence" value="ECO:0007669"/>
    <property type="project" value="UniProtKB-KW"/>
</dbReference>
<organism evidence="6 7">
    <name type="scientific">Ginsengibacter hankyongi</name>
    <dbReference type="NCBI Taxonomy" id="2607284"/>
    <lineage>
        <taxon>Bacteria</taxon>
        <taxon>Pseudomonadati</taxon>
        <taxon>Bacteroidota</taxon>
        <taxon>Chitinophagia</taxon>
        <taxon>Chitinophagales</taxon>
        <taxon>Chitinophagaceae</taxon>
        <taxon>Ginsengibacter</taxon>
    </lineage>
</organism>
<keyword evidence="7" id="KW-1185">Reference proteome</keyword>
<dbReference type="AlphaFoldDB" id="A0A5J5IFH8"/>
<evidence type="ECO:0000256" key="1">
    <source>
        <dbReference type="ARBA" id="ARBA00010923"/>
    </source>
</evidence>
<evidence type="ECO:0000313" key="6">
    <source>
        <dbReference type="EMBL" id="KAA9038632.1"/>
    </source>
</evidence>
<name>A0A5J5IFH8_9BACT</name>
<dbReference type="PANTHER" id="PTHR43140:SF1">
    <property type="entry name" value="TYPE I RESTRICTION ENZYME ECOKI SPECIFICITY SUBUNIT"/>
    <property type="match status" value="1"/>
</dbReference>
<dbReference type="InterPro" id="IPR051212">
    <property type="entry name" value="Type-I_RE_S_subunit"/>
</dbReference>
<dbReference type="SUPFAM" id="SSF116734">
    <property type="entry name" value="DNA methylase specificity domain"/>
    <property type="match status" value="2"/>
</dbReference>
<gene>
    <name evidence="6" type="ORF">FW778_13855</name>
</gene>
<comment type="similarity">
    <text evidence="1">Belongs to the type-I restriction system S methylase family.</text>
</comment>
<reference evidence="6 7" key="1">
    <citation type="submission" date="2019-09" db="EMBL/GenBank/DDBJ databases">
        <title>Draft genome sequence of Ginsengibacter sp. BR5-29.</title>
        <authorList>
            <person name="Im W.-T."/>
        </authorList>
    </citation>
    <scope>NUCLEOTIDE SEQUENCE [LARGE SCALE GENOMIC DNA]</scope>
    <source>
        <strain evidence="6 7">BR5-29</strain>
    </source>
</reference>
<feature type="domain" description="Type I restriction modification DNA specificity" evidence="5">
    <location>
        <begin position="6"/>
        <end position="185"/>
    </location>
</feature>
<dbReference type="RefSeq" id="WP_150415353.1">
    <property type="nucleotide sequence ID" value="NZ_VYQF01000003.1"/>
</dbReference>
<comment type="caution">
    <text evidence="6">The sequence shown here is derived from an EMBL/GenBank/DDBJ whole genome shotgun (WGS) entry which is preliminary data.</text>
</comment>
<protein>
    <recommendedName>
        <fullName evidence="5">Type I restriction modification DNA specificity domain-containing protein</fullName>
    </recommendedName>
</protein>
<proteinExistence type="inferred from homology"/>
<dbReference type="EMBL" id="VYQF01000003">
    <property type="protein sequence ID" value="KAA9038632.1"/>
    <property type="molecule type" value="Genomic_DNA"/>
</dbReference>
<keyword evidence="3" id="KW-0238">DNA-binding</keyword>
<dbReference type="Gene3D" id="3.90.220.20">
    <property type="entry name" value="DNA methylase specificity domains"/>
    <property type="match status" value="2"/>
</dbReference>
<evidence type="ECO:0000256" key="3">
    <source>
        <dbReference type="ARBA" id="ARBA00023125"/>
    </source>
</evidence>
<dbReference type="InterPro" id="IPR000055">
    <property type="entry name" value="Restrct_endonuc_typeI_TRD"/>
</dbReference>
<evidence type="ECO:0000259" key="5">
    <source>
        <dbReference type="Pfam" id="PF01420"/>
    </source>
</evidence>
<keyword evidence="4" id="KW-0175">Coiled coil</keyword>
<dbReference type="InterPro" id="IPR044946">
    <property type="entry name" value="Restrct_endonuc_typeI_TRD_sf"/>
</dbReference>
<accession>A0A5J5IFH8</accession>